<evidence type="ECO:0000313" key="9">
    <source>
        <dbReference type="Proteomes" id="UP000622653"/>
    </source>
</evidence>
<keyword evidence="7" id="KW-0732">Signal</keyword>
<dbReference type="Pfam" id="PF03170">
    <property type="entry name" value="BcsB"/>
    <property type="match status" value="2"/>
</dbReference>
<dbReference type="GO" id="GO:0005886">
    <property type="term" value="C:plasma membrane"/>
    <property type="evidence" value="ECO:0007669"/>
    <property type="project" value="UniProtKB-SubCell"/>
</dbReference>
<feature type="transmembrane region" description="Helical" evidence="6">
    <location>
        <begin position="620"/>
        <end position="642"/>
    </location>
</feature>
<dbReference type="AlphaFoldDB" id="A0A8J7G584"/>
<keyword evidence="3 6" id="KW-0812">Transmembrane</keyword>
<comment type="caution">
    <text evidence="8">The sequence shown here is derived from an EMBL/GenBank/DDBJ whole genome shotgun (WGS) entry which is preliminary data.</text>
</comment>
<protein>
    <submittedName>
        <fullName evidence="8">Cellulose biosynthesis cyclic di-GMP-binding regulatory protein BcsB</fullName>
    </submittedName>
</protein>
<dbReference type="RefSeq" id="WP_194561998.1">
    <property type="nucleotide sequence ID" value="NZ_JADKPV010000001.1"/>
</dbReference>
<keyword evidence="9" id="KW-1185">Reference proteome</keyword>
<evidence type="ECO:0000256" key="5">
    <source>
        <dbReference type="ARBA" id="ARBA00023136"/>
    </source>
</evidence>
<accession>A0A8J7G584</accession>
<dbReference type="PANTHER" id="PTHR39083">
    <property type="entry name" value="CYCLIC DI-GMP-BINDING PROTEIN"/>
    <property type="match status" value="1"/>
</dbReference>
<feature type="signal peptide" evidence="7">
    <location>
        <begin position="1"/>
        <end position="22"/>
    </location>
</feature>
<name>A0A8J7G584_9BACL</name>
<dbReference type="PANTHER" id="PTHR39083:SF1">
    <property type="entry name" value="CYCLIC DI-GMP-BINDING PROTEIN"/>
    <property type="match status" value="1"/>
</dbReference>
<dbReference type="EMBL" id="JADKPV010000001">
    <property type="protein sequence ID" value="MBF4500566.1"/>
    <property type="molecule type" value="Genomic_DNA"/>
</dbReference>
<sequence>MIKRILFLTVFVLSFSWTTAHAAERVDLPLSFEPIQLYGPTSEHTMYYTIEGQAESANLELILTHSTELIEPSAITVEIDGELVATRALQKGADPKLEWSIPLQDSMKKHGTHTVRVKFNGVILQGVCVDQQTTSNWMMVHLQSHVQLNGYERHYTKSLKNWTEEYTPMVDEVTAIVIPTKTSSSVQSAAMRLRAHLAQLATQSKQVVITTDPAVGNQQIIVGLYDEFDDPIRERLESVERIEGEMQLGRIDERFAYALADDAEQLEQLLPVLYDETWRKQLSQERLSIGALPEKNNAQTRFTFSELNIAPVILDSVTTESAKYILSLPYALPMNGETTIQLQLQKSSLLEQNEEFGTNEQAELIVAINEFLYPVELKTKQENSLSEFIEVTIPNEQLMRDSKFTLQLKSNGLRVNDPCISTDRNLWVQIDPKQSAIQFANGAIPTDAVSFSRYPYPFAYEETVVVLPSWTDVSEEAIDTLVQRFHLNDSMTYFRTADEVEESLKQNAHVIFIQPHHYLEAEQLDFKIVEERWQSAAFGFLEGTEDFVLTAKASPWNAEKQAFYIDTMRPNIASFHWIDRFVQDQRESTHAIVNTVGTIIYEGHHSANNESVVKEKTNEWPLFFIGFGLLILLLVGGIIILAKRRKKRG</sequence>
<keyword evidence="2" id="KW-1003">Cell membrane</keyword>
<proteinExistence type="predicted"/>
<comment type="subcellular location">
    <subcellularLocation>
        <location evidence="1">Cell membrane</location>
        <topology evidence="1">Single-pass membrane protein</topology>
    </subcellularLocation>
</comment>
<gene>
    <name evidence="8" type="ORF">IRY55_04245</name>
</gene>
<evidence type="ECO:0000313" key="8">
    <source>
        <dbReference type="EMBL" id="MBF4500566.1"/>
    </source>
</evidence>
<keyword evidence="5 6" id="KW-0472">Membrane</keyword>
<dbReference type="Proteomes" id="UP000622653">
    <property type="component" value="Unassembled WGS sequence"/>
</dbReference>
<evidence type="ECO:0000256" key="4">
    <source>
        <dbReference type="ARBA" id="ARBA00022989"/>
    </source>
</evidence>
<dbReference type="GO" id="GO:0006011">
    <property type="term" value="P:UDP-alpha-D-glucose metabolic process"/>
    <property type="evidence" value="ECO:0007669"/>
    <property type="project" value="InterPro"/>
</dbReference>
<dbReference type="Gene3D" id="2.60.120.260">
    <property type="entry name" value="Galactose-binding domain-like"/>
    <property type="match status" value="2"/>
</dbReference>
<evidence type="ECO:0000256" key="1">
    <source>
        <dbReference type="ARBA" id="ARBA00004162"/>
    </source>
</evidence>
<evidence type="ECO:0000256" key="6">
    <source>
        <dbReference type="SAM" id="Phobius"/>
    </source>
</evidence>
<evidence type="ECO:0000256" key="3">
    <source>
        <dbReference type="ARBA" id="ARBA00022692"/>
    </source>
</evidence>
<evidence type="ECO:0000256" key="2">
    <source>
        <dbReference type="ARBA" id="ARBA00022475"/>
    </source>
</evidence>
<organism evidence="8 9">
    <name type="scientific">Savagea serpentis</name>
    <dbReference type="NCBI Taxonomy" id="2785297"/>
    <lineage>
        <taxon>Bacteria</taxon>
        <taxon>Bacillati</taxon>
        <taxon>Bacillota</taxon>
        <taxon>Bacilli</taxon>
        <taxon>Bacillales</taxon>
        <taxon>Caryophanaceae</taxon>
        <taxon>Savagea</taxon>
    </lineage>
</organism>
<evidence type="ECO:0000256" key="7">
    <source>
        <dbReference type="SAM" id="SignalP"/>
    </source>
</evidence>
<reference evidence="8" key="1">
    <citation type="submission" date="2020-11" db="EMBL/GenBank/DDBJ databases">
        <title>Multidrug resistant novel bacterium Savagea serpentis sp. nov., isolated from the scats of a vine snake (Ahaetulla nasuta).</title>
        <authorList>
            <person name="Venkata Ramana V."/>
            <person name="Vikas Patil S."/>
            <person name="Yogita Lugani V."/>
        </authorList>
    </citation>
    <scope>NUCLEOTIDE SEQUENCE</scope>
    <source>
        <strain evidence="8">SN6</strain>
    </source>
</reference>
<dbReference type="InterPro" id="IPR018513">
    <property type="entry name" value="Cell_synthase_bac"/>
</dbReference>
<keyword evidence="4 6" id="KW-1133">Transmembrane helix</keyword>
<feature type="chain" id="PRO_5035261767" evidence="7">
    <location>
        <begin position="23"/>
        <end position="649"/>
    </location>
</feature>